<organism evidence="1 2">
    <name type="scientific">Sus scrofa</name>
    <name type="common">Pig</name>
    <dbReference type="NCBI Taxonomy" id="9823"/>
    <lineage>
        <taxon>Eukaryota</taxon>
        <taxon>Metazoa</taxon>
        <taxon>Chordata</taxon>
        <taxon>Craniata</taxon>
        <taxon>Vertebrata</taxon>
        <taxon>Euteleostomi</taxon>
        <taxon>Mammalia</taxon>
        <taxon>Eutheria</taxon>
        <taxon>Laurasiatheria</taxon>
        <taxon>Artiodactyla</taxon>
        <taxon>Suina</taxon>
        <taxon>Suidae</taxon>
        <taxon>Sus</taxon>
    </lineage>
</organism>
<name>A0A8D0P1Z5_PIG</name>
<dbReference type="PANTHER" id="PTHR19446">
    <property type="entry name" value="REVERSE TRANSCRIPTASES"/>
    <property type="match status" value="1"/>
</dbReference>
<proteinExistence type="predicted"/>
<dbReference type="Ensembl" id="ENSSSCT00015066909.1">
    <property type="protein sequence ID" value="ENSSSCP00015026838.1"/>
    <property type="gene ID" value="ENSSSCG00015050262.1"/>
</dbReference>
<dbReference type="AlphaFoldDB" id="A0A8D0P1Z5"/>
<accession>A0A8D0P1Z5</accession>
<sequence length="168" mass="19906">MNNYMTTNCNLEEMENFLETYNPQKLNQEEIDQKKIPKNIIPFKITPPKFKYPGINLTKDMKDLYAENYKTLIREIKEDSKKWKDSPCSWIGRINIVKMAIQPKAIYRFNAIPIKLPMTFFTELEQTIQKCIWNHKRPRIANVILREKKNQAGGITLPDCRQIITMPQ</sequence>
<evidence type="ECO:0008006" key="3">
    <source>
        <dbReference type="Google" id="ProtNLM"/>
    </source>
</evidence>
<evidence type="ECO:0000313" key="2">
    <source>
        <dbReference type="Proteomes" id="UP000694726"/>
    </source>
</evidence>
<dbReference type="Proteomes" id="UP000694726">
    <property type="component" value="Unplaced"/>
</dbReference>
<reference evidence="1" key="1">
    <citation type="submission" date="2025-08" db="UniProtKB">
        <authorList>
            <consortium name="Ensembl"/>
        </authorList>
    </citation>
    <scope>IDENTIFICATION</scope>
</reference>
<evidence type="ECO:0000313" key="1">
    <source>
        <dbReference type="Ensembl" id="ENSSSCP00015026838.1"/>
    </source>
</evidence>
<protein>
    <recommendedName>
        <fullName evidence="3">Reverse transcriptase domain-containing protein</fullName>
    </recommendedName>
</protein>